<keyword evidence="4" id="KW-0808">Transferase</keyword>
<evidence type="ECO:0000259" key="10">
    <source>
        <dbReference type="PROSITE" id="PS51675"/>
    </source>
</evidence>
<feature type="compositionally biased region" description="Basic and acidic residues" evidence="9">
    <location>
        <begin position="323"/>
        <end position="346"/>
    </location>
</feature>
<dbReference type="InterPro" id="IPR028564">
    <property type="entry name" value="MT_TRM10-typ"/>
</dbReference>
<dbReference type="OrthoDB" id="278300at2759"/>
<keyword evidence="3" id="KW-0489">Methyltransferase</keyword>
<dbReference type="PROSITE" id="PS51675">
    <property type="entry name" value="SAM_MT_TRM10"/>
    <property type="match status" value="1"/>
</dbReference>
<gene>
    <name evidence="11" type="ORF">B0J13DRAFT_436654</name>
</gene>
<keyword evidence="5" id="KW-0949">S-adenosyl-L-methionine</keyword>
<dbReference type="PANTHER" id="PTHR13563:SF13">
    <property type="entry name" value="TRNA METHYLTRANSFERASE 10 HOMOLOG A"/>
    <property type="match status" value="1"/>
</dbReference>
<keyword evidence="12" id="KW-1185">Reference proteome</keyword>
<comment type="caution">
    <text evidence="11">The sequence shown here is derived from an EMBL/GenBank/DDBJ whole genome shotgun (WGS) entry which is preliminary data.</text>
</comment>
<accession>A0A9P9JE75</accession>
<protein>
    <recommendedName>
        <fullName evidence="2">tRNA (guanine(9)-N1)-methyltransferase</fullName>
        <ecNumber evidence="1">2.1.1.221</ecNumber>
    </recommendedName>
    <alternativeName>
        <fullName evidence="7">tRNA methyltransferase 10</fullName>
    </alternativeName>
    <alternativeName>
        <fullName evidence="6">tRNA(m1G9)-methyltransferase</fullName>
    </alternativeName>
</protein>
<dbReference type="GO" id="GO:0002939">
    <property type="term" value="P:tRNA N1-guanine methylation"/>
    <property type="evidence" value="ECO:0007669"/>
    <property type="project" value="TreeGrafter"/>
</dbReference>
<evidence type="ECO:0000256" key="3">
    <source>
        <dbReference type="ARBA" id="ARBA00022603"/>
    </source>
</evidence>
<evidence type="ECO:0000256" key="9">
    <source>
        <dbReference type="SAM" id="MobiDB-lite"/>
    </source>
</evidence>
<feature type="compositionally biased region" description="Basic residues" evidence="9">
    <location>
        <begin position="68"/>
        <end position="80"/>
    </location>
</feature>
<evidence type="ECO:0000256" key="4">
    <source>
        <dbReference type="ARBA" id="ARBA00022679"/>
    </source>
</evidence>
<comment type="catalytic activity">
    <reaction evidence="8">
        <text>guanosine(9) in tRNA + S-adenosyl-L-methionine = N(1)-methylguanosine(9) in tRNA + S-adenosyl-L-homocysteine + H(+)</text>
        <dbReference type="Rhea" id="RHEA:43156"/>
        <dbReference type="Rhea" id="RHEA-COMP:10367"/>
        <dbReference type="Rhea" id="RHEA-COMP:10368"/>
        <dbReference type="ChEBI" id="CHEBI:15378"/>
        <dbReference type="ChEBI" id="CHEBI:57856"/>
        <dbReference type="ChEBI" id="CHEBI:59789"/>
        <dbReference type="ChEBI" id="CHEBI:73542"/>
        <dbReference type="ChEBI" id="CHEBI:74269"/>
        <dbReference type="EC" id="2.1.1.221"/>
    </reaction>
</comment>
<feature type="region of interest" description="Disordered" evidence="9">
    <location>
        <begin position="290"/>
        <end position="346"/>
    </location>
</feature>
<dbReference type="PANTHER" id="PTHR13563">
    <property type="entry name" value="TRNA (GUANINE-9-) METHYLTRANSFERASE"/>
    <property type="match status" value="1"/>
</dbReference>
<evidence type="ECO:0000256" key="1">
    <source>
        <dbReference type="ARBA" id="ARBA00012797"/>
    </source>
</evidence>
<proteinExistence type="predicted"/>
<dbReference type="EMBL" id="JAGMUU010000004">
    <property type="protein sequence ID" value="KAH7154893.1"/>
    <property type="molecule type" value="Genomic_DNA"/>
</dbReference>
<feature type="compositionally biased region" description="Basic and acidic residues" evidence="9">
    <location>
        <begin position="56"/>
        <end position="67"/>
    </location>
</feature>
<evidence type="ECO:0000256" key="8">
    <source>
        <dbReference type="ARBA" id="ARBA00048434"/>
    </source>
</evidence>
<organism evidence="11 12">
    <name type="scientific">Dactylonectria estremocensis</name>
    <dbReference type="NCBI Taxonomy" id="1079267"/>
    <lineage>
        <taxon>Eukaryota</taxon>
        <taxon>Fungi</taxon>
        <taxon>Dikarya</taxon>
        <taxon>Ascomycota</taxon>
        <taxon>Pezizomycotina</taxon>
        <taxon>Sordariomycetes</taxon>
        <taxon>Hypocreomycetidae</taxon>
        <taxon>Hypocreales</taxon>
        <taxon>Nectriaceae</taxon>
        <taxon>Dactylonectria</taxon>
    </lineage>
</organism>
<dbReference type="AlphaFoldDB" id="A0A9P9JE75"/>
<evidence type="ECO:0000313" key="12">
    <source>
        <dbReference type="Proteomes" id="UP000717696"/>
    </source>
</evidence>
<evidence type="ECO:0000256" key="7">
    <source>
        <dbReference type="ARBA" id="ARBA00032166"/>
    </source>
</evidence>
<dbReference type="GO" id="GO:0000049">
    <property type="term" value="F:tRNA binding"/>
    <property type="evidence" value="ECO:0007669"/>
    <property type="project" value="TreeGrafter"/>
</dbReference>
<dbReference type="Proteomes" id="UP000717696">
    <property type="component" value="Unassembled WGS sequence"/>
</dbReference>
<dbReference type="EC" id="2.1.1.221" evidence="1"/>
<feature type="region of interest" description="Disordered" evidence="9">
    <location>
        <begin position="1"/>
        <end position="83"/>
    </location>
</feature>
<dbReference type="GO" id="GO:0005634">
    <property type="term" value="C:nucleus"/>
    <property type="evidence" value="ECO:0007669"/>
    <property type="project" value="TreeGrafter"/>
</dbReference>
<feature type="domain" description="SAM-dependent MTase TRM10-type" evidence="10">
    <location>
        <begin position="98"/>
        <end position="290"/>
    </location>
</feature>
<dbReference type="GO" id="GO:0052905">
    <property type="term" value="F:tRNA (guanosine(9)-N1)-methyltransferase activity"/>
    <property type="evidence" value="ECO:0007669"/>
    <property type="project" value="UniProtKB-EC"/>
</dbReference>
<dbReference type="CDD" id="cd18089">
    <property type="entry name" value="SPOUT_Trm10-like"/>
    <property type="match status" value="1"/>
</dbReference>
<evidence type="ECO:0000313" key="11">
    <source>
        <dbReference type="EMBL" id="KAH7154893.1"/>
    </source>
</evidence>
<reference evidence="11" key="1">
    <citation type="journal article" date="2021" name="Nat. Commun.">
        <title>Genetic determinants of endophytism in the Arabidopsis root mycobiome.</title>
        <authorList>
            <person name="Mesny F."/>
            <person name="Miyauchi S."/>
            <person name="Thiergart T."/>
            <person name="Pickel B."/>
            <person name="Atanasova L."/>
            <person name="Karlsson M."/>
            <person name="Huettel B."/>
            <person name="Barry K.W."/>
            <person name="Haridas S."/>
            <person name="Chen C."/>
            <person name="Bauer D."/>
            <person name="Andreopoulos W."/>
            <person name="Pangilinan J."/>
            <person name="LaButti K."/>
            <person name="Riley R."/>
            <person name="Lipzen A."/>
            <person name="Clum A."/>
            <person name="Drula E."/>
            <person name="Henrissat B."/>
            <person name="Kohler A."/>
            <person name="Grigoriev I.V."/>
            <person name="Martin F.M."/>
            <person name="Hacquard S."/>
        </authorList>
    </citation>
    <scope>NUCLEOTIDE SEQUENCE</scope>
    <source>
        <strain evidence="11">MPI-CAGE-AT-0021</strain>
    </source>
</reference>
<feature type="compositionally biased region" description="Acidic residues" evidence="9">
    <location>
        <begin position="297"/>
        <end position="322"/>
    </location>
</feature>
<name>A0A9P9JE75_9HYPO</name>
<dbReference type="InterPro" id="IPR007356">
    <property type="entry name" value="tRNA_m1G_MeTrfase_euk"/>
</dbReference>
<sequence>MEGVTASAAQSENAPSELQNNTLAPVALTGESNTAAAEGNPQPPLSKNAAKRLRKKLEWENGLEDRRKQRKEKRQAQRIRKRDERASLIAQGIDPFANIPKRPTSTNVPLSLIFDCGFEEYMLDKELVSLGAQITRSYSENKNAVFRSHMWVSGWDGKLAARFRTVLEDKHRNWKGIEFLECDFIECAEEYKDIVYLSSDSPYTLDRLEPNTSYVIGGLVDKNREKGLCYKRARELGIRTARLPIGEYMVMQSRTVLATNHVVEIMLKWLEFEDWGEAFLSVIPKRKGGQLRKQDGAEDEDEGPNEAEEDDAREAEGAEGDEVAPKAEAEGETIVKSEATVKSENL</sequence>
<evidence type="ECO:0000256" key="5">
    <source>
        <dbReference type="ARBA" id="ARBA00022691"/>
    </source>
</evidence>
<dbReference type="InterPro" id="IPR038459">
    <property type="entry name" value="MT_TRM10-typ_sf"/>
</dbReference>
<evidence type="ECO:0000256" key="6">
    <source>
        <dbReference type="ARBA" id="ARBA00031792"/>
    </source>
</evidence>
<evidence type="ECO:0000256" key="2">
    <source>
        <dbReference type="ARBA" id="ARBA00020451"/>
    </source>
</evidence>
<dbReference type="Gene3D" id="3.40.1280.30">
    <property type="match status" value="1"/>
</dbReference>
<feature type="compositionally biased region" description="Polar residues" evidence="9">
    <location>
        <begin position="7"/>
        <end position="23"/>
    </location>
</feature>